<dbReference type="SMART" id="SM00212">
    <property type="entry name" value="UBCc"/>
    <property type="match status" value="1"/>
</dbReference>
<evidence type="ECO:0000313" key="5">
    <source>
        <dbReference type="Proteomes" id="UP000075243"/>
    </source>
</evidence>
<evidence type="ECO:0000259" key="3">
    <source>
        <dbReference type="PROSITE" id="PS50127"/>
    </source>
</evidence>
<proteinExistence type="predicted"/>
<reference evidence="4 5" key="1">
    <citation type="journal article" date="2012" name="Nat. Biotechnol.">
        <title>Draft genome sequence of pigeonpea (Cajanus cajan), an orphan legume crop of resource-poor farmers.</title>
        <authorList>
            <person name="Varshney R.K."/>
            <person name="Chen W."/>
            <person name="Li Y."/>
            <person name="Bharti A.K."/>
            <person name="Saxena R.K."/>
            <person name="Schlueter J.A."/>
            <person name="Donoghue M.T."/>
            <person name="Azam S."/>
            <person name="Fan G."/>
            <person name="Whaley A.M."/>
            <person name="Farmer A.D."/>
            <person name="Sheridan J."/>
            <person name="Iwata A."/>
            <person name="Tuteja R."/>
            <person name="Penmetsa R.V."/>
            <person name="Wu W."/>
            <person name="Upadhyaya H.D."/>
            <person name="Yang S.P."/>
            <person name="Shah T."/>
            <person name="Saxena K.B."/>
            <person name="Michael T."/>
            <person name="McCombie W.R."/>
            <person name="Yang B."/>
            <person name="Zhang G."/>
            <person name="Yang H."/>
            <person name="Wang J."/>
            <person name="Spillane C."/>
            <person name="Cook D.R."/>
            <person name="May G.D."/>
            <person name="Xu X."/>
            <person name="Jackson S.A."/>
        </authorList>
    </citation>
    <scope>NUCLEOTIDE SEQUENCE [LARGE SCALE GENOMIC DNA]</scope>
    <source>
        <strain evidence="5">cv. Asha</strain>
    </source>
</reference>
<dbReference type="PANTHER" id="PTHR46116">
    <property type="entry name" value="(E3-INDEPENDENT) E2 UBIQUITIN-CONJUGATING ENZYME"/>
    <property type="match status" value="1"/>
</dbReference>
<dbReference type="AlphaFoldDB" id="A0A151SSU9"/>
<keyword evidence="1" id="KW-0808">Transferase</keyword>
<dbReference type="InterPro" id="IPR016135">
    <property type="entry name" value="UBQ-conjugating_enzyme/RWD"/>
</dbReference>
<keyword evidence="5" id="KW-1185">Reference proteome</keyword>
<dbReference type="Gene3D" id="3.10.110.10">
    <property type="entry name" value="Ubiquitin Conjugating Enzyme"/>
    <property type="match status" value="1"/>
</dbReference>
<keyword evidence="2" id="KW-0833">Ubl conjugation pathway</keyword>
<evidence type="ECO:0000256" key="2">
    <source>
        <dbReference type="ARBA" id="ARBA00022786"/>
    </source>
</evidence>
<dbReference type="EMBL" id="CM003613">
    <property type="protein sequence ID" value="KYP57873.1"/>
    <property type="molecule type" value="Genomic_DNA"/>
</dbReference>
<dbReference type="STRING" id="3821.A0A151SSU9"/>
<evidence type="ECO:0000256" key="1">
    <source>
        <dbReference type="ARBA" id="ARBA00022679"/>
    </source>
</evidence>
<dbReference type="InterPro" id="IPR000608">
    <property type="entry name" value="UBC"/>
</dbReference>
<organism evidence="4 5">
    <name type="scientific">Cajanus cajan</name>
    <name type="common">Pigeon pea</name>
    <name type="synonym">Cajanus indicus</name>
    <dbReference type="NCBI Taxonomy" id="3821"/>
    <lineage>
        <taxon>Eukaryota</taxon>
        <taxon>Viridiplantae</taxon>
        <taxon>Streptophyta</taxon>
        <taxon>Embryophyta</taxon>
        <taxon>Tracheophyta</taxon>
        <taxon>Spermatophyta</taxon>
        <taxon>Magnoliopsida</taxon>
        <taxon>eudicotyledons</taxon>
        <taxon>Gunneridae</taxon>
        <taxon>Pentapetalae</taxon>
        <taxon>rosids</taxon>
        <taxon>fabids</taxon>
        <taxon>Fabales</taxon>
        <taxon>Fabaceae</taxon>
        <taxon>Papilionoideae</taxon>
        <taxon>50 kb inversion clade</taxon>
        <taxon>NPAAA clade</taxon>
        <taxon>indigoferoid/millettioid clade</taxon>
        <taxon>Phaseoleae</taxon>
        <taxon>Cajanus</taxon>
    </lineage>
</organism>
<dbReference type="SUPFAM" id="SSF54495">
    <property type="entry name" value="UBC-like"/>
    <property type="match status" value="1"/>
</dbReference>
<dbReference type="GO" id="GO:0061631">
    <property type="term" value="F:ubiquitin conjugating enzyme activity"/>
    <property type="evidence" value="ECO:0007669"/>
    <property type="project" value="TreeGrafter"/>
</dbReference>
<dbReference type="PROSITE" id="PS50127">
    <property type="entry name" value="UBC_2"/>
    <property type="match status" value="1"/>
</dbReference>
<dbReference type="PANTHER" id="PTHR46116:SF19">
    <property type="entry name" value="UBIQUITIN-CONJUGATING ENZYME FAMILY PROTEIN"/>
    <property type="match status" value="1"/>
</dbReference>
<dbReference type="Pfam" id="PF00179">
    <property type="entry name" value="UQ_con"/>
    <property type="match status" value="1"/>
</dbReference>
<evidence type="ECO:0000313" key="4">
    <source>
        <dbReference type="EMBL" id="KYP57873.1"/>
    </source>
</evidence>
<dbReference type="OMA" id="FNDFWSE"/>
<name>A0A151SSU9_CAJCA</name>
<sequence length="287" mass="32985">MKEWKILYHNLPQTNIYVRVYEHRIDLLRAVIVGAAGTPYHDGLYVFDIAFPAQYPAQPPEVHYRSYGFWINPNLYSTGNVCLSLINTWVGRKHEKWDPAGSTILQLLLSLQALVLNDKPFFNDFWSEIVGRGGRALFEKMAMTYNDNVFILNCKTMLCLLRQPPGNLHAFVVRHFRNRGRAILLACNDYAEGRVRVGKGSEGSISRVRVSGKFRESMREVYPQLYETFLSIDALSESDVECFKMEKCSGLSKNVGKKKYRVIARKVIRKISKFYASTLKLKTEGKK</sequence>
<dbReference type="Gramene" id="C.cajan_04058.t">
    <property type="protein sequence ID" value="C.cajan_04058.t.cds1"/>
    <property type="gene ID" value="C.cajan_04058"/>
</dbReference>
<feature type="domain" description="UBC core" evidence="3">
    <location>
        <begin position="1"/>
        <end position="158"/>
    </location>
</feature>
<dbReference type="Proteomes" id="UP000075243">
    <property type="component" value="Chromosome 11"/>
</dbReference>
<protein>
    <submittedName>
        <fullName evidence="4">Ubiquitin carrier protein E2 23</fullName>
    </submittedName>
</protein>
<gene>
    <name evidence="4" type="ORF">KK1_004155</name>
</gene>
<accession>A0A151SSU9</accession>